<dbReference type="PANTHER" id="PTHR33705">
    <property type="entry name" value="PHOSPHOCARRIER PROTEIN HPR"/>
    <property type="match status" value="1"/>
</dbReference>
<comment type="subcellular location">
    <subcellularLocation>
        <location evidence="1">Cytoplasm</location>
    </subcellularLocation>
</comment>
<dbReference type="OrthoDB" id="9809047at2"/>
<evidence type="ECO:0000256" key="1">
    <source>
        <dbReference type="ARBA" id="ARBA00004496"/>
    </source>
</evidence>
<evidence type="ECO:0000256" key="3">
    <source>
        <dbReference type="ARBA" id="ARBA00022490"/>
    </source>
</evidence>
<comment type="caution">
    <text evidence="6">The sequence shown here is derived from an EMBL/GenBank/DDBJ whole genome shotgun (WGS) entry which is preliminary data.</text>
</comment>
<dbReference type="RefSeq" id="WP_013108642.1">
    <property type="nucleotide sequence ID" value="NZ_LYDR01000039.1"/>
</dbReference>
<name>A0A1C3EP11_9PLAN</name>
<evidence type="ECO:0000256" key="2">
    <source>
        <dbReference type="ARBA" id="ARBA00010736"/>
    </source>
</evidence>
<gene>
    <name evidence="6" type="ORF">A6X21_04885</name>
</gene>
<reference evidence="6 7" key="1">
    <citation type="submission" date="2016-05" db="EMBL/GenBank/DDBJ databases">
        <title>Genomic and physiological characterization of Planctopirus sp. isolated from fresh water lake.</title>
        <authorList>
            <person name="Subhash Y."/>
            <person name="Ramana C."/>
        </authorList>
    </citation>
    <scope>NUCLEOTIDE SEQUENCE [LARGE SCALE GENOMIC DNA]</scope>
    <source>
        <strain evidence="6 7">JC280</strain>
    </source>
</reference>
<dbReference type="Gene3D" id="3.30.1340.10">
    <property type="entry name" value="HPr-like"/>
    <property type="match status" value="1"/>
</dbReference>
<dbReference type="InterPro" id="IPR050399">
    <property type="entry name" value="HPr"/>
</dbReference>
<comment type="similarity">
    <text evidence="2">Belongs to the HPr family.</text>
</comment>
<keyword evidence="3" id="KW-0963">Cytoplasm</keyword>
<dbReference type="PROSITE" id="PS00589">
    <property type="entry name" value="PTS_HPR_SER"/>
    <property type="match status" value="1"/>
</dbReference>
<dbReference type="InterPro" id="IPR000032">
    <property type="entry name" value="HPr-like"/>
</dbReference>
<accession>A0A1C3EP11</accession>
<evidence type="ECO:0000313" key="6">
    <source>
        <dbReference type="EMBL" id="ODA34975.1"/>
    </source>
</evidence>
<dbReference type="PRINTS" id="PR00107">
    <property type="entry name" value="PHOSPHOCPHPR"/>
</dbReference>
<dbReference type="STRING" id="1841610.A6X21_04885"/>
<dbReference type="AlphaFoldDB" id="A0A1C3EP11"/>
<keyword evidence="7" id="KW-1185">Reference proteome</keyword>
<dbReference type="InterPro" id="IPR035895">
    <property type="entry name" value="HPr-like_sf"/>
</dbReference>
<dbReference type="Proteomes" id="UP000094828">
    <property type="component" value="Unassembled WGS sequence"/>
</dbReference>
<evidence type="ECO:0000313" key="7">
    <source>
        <dbReference type="Proteomes" id="UP000094828"/>
    </source>
</evidence>
<dbReference type="GO" id="GO:0005737">
    <property type="term" value="C:cytoplasm"/>
    <property type="evidence" value="ECO:0007669"/>
    <property type="project" value="UniProtKB-SubCell"/>
</dbReference>
<dbReference type="GO" id="GO:0009401">
    <property type="term" value="P:phosphoenolpyruvate-dependent sugar phosphotransferase system"/>
    <property type="evidence" value="ECO:0007669"/>
    <property type="project" value="UniProtKB-KW"/>
</dbReference>
<protein>
    <recommendedName>
        <fullName evidence="5">HPr domain-containing protein</fullName>
    </recommendedName>
</protein>
<dbReference type="CDD" id="cd00367">
    <property type="entry name" value="PTS-HPr_like"/>
    <property type="match status" value="1"/>
</dbReference>
<evidence type="ECO:0000256" key="4">
    <source>
        <dbReference type="ARBA" id="ARBA00022683"/>
    </source>
</evidence>
<dbReference type="Pfam" id="PF00381">
    <property type="entry name" value="PTS-HPr"/>
    <property type="match status" value="1"/>
</dbReference>
<keyword evidence="4" id="KW-0598">Phosphotransferase system</keyword>
<sequence length="94" mass="10186">MSQMIHRRNVIVRTEHGLHLSPCSRVAQAALKFRSQVWLTKGSVRADAKSVLDLMTLAAGPGAELTLEVTGDDAPEAVEAILHLFEYDLVSASS</sequence>
<dbReference type="InterPro" id="IPR002114">
    <property type="entry name" value="PTS_HPr_Ser_P_site"/>
</dbReference>
<feature type="domain" description="HPr" evidence="5">
    <location>
        <begin position="5"/>
        <end position="93"/>
    </location>
</feature>
<organism evidence="6 7">
    <name type="scientific">Planctopirus hydrillae</name>
    <dbReference type="NCBI Taxonomy" id="1841610"/>
    <lineage>
        <taxon>Bacteria</taxon>
        <taxon>Pseudomonadati</taxon>
        <taxon>Planctomycetota</taxon>
        <taxon>Planctomycetia</taxon>
        <taxon>Planctomycetales</taxon>
        <taxon>Planctomycetaceae</taxon>
        <taxon>Planctopirus</taxon>
    </lineage>
</organism>
<dbReference type="PANTHER" id="PTHR33705:SF2">
    <property type="entry name" value="PHOSPHOCARRIER PROTEIN NPR"/>
    <property type="match status" value="1"/>
</dbReference>
<dbReference type="EMBL" id="LYDR01000039">
    <property type="protein sequence ID" value="ODA34975.1"/>
    <property type="molecule type" value="Genomic_DNA"/>
</dbReference>
<evidence type="ECO:0000259" key="5">
    <source>
        <dbReference type="PROSITE" id="PS51350"/>
    </source>
</evidence>
<dbReference type="PROSITE" id="PS51350">
    <property type="entry name" value="PTS_HPR_DOM"/>
    <property type="match status" value="1"/>
</dbReference>
<dbReference type="SUPFAM" id="SSF55594">
    <property type="entry name" value="HPr-like"/>
    <property type="match status" value="1"/>
</dbReference>
<proteinExistence type="inferred from homology"/>
<dbReference type="NCBIfam" id="TIGR01003">
    <property type="entry name" value="PTS_HPr_family"/>
    <property type="match status" value="1"/>
</dbReference>